<dbReference type="Gene3D" id="3.20.80.10">
    <property type="entry name" value="Regulatory factor, effector binding domain"/>
    <property type="match status" value="1"/>
</dbReference>
<dbReference type="InterPro" id="IPR011256">
    <property type="entry name" value="Reg_factor_effector_dom_sf"/>
</dbReference>
<sequence>MDQKIEIKEYPPQPVLSMRGQIQLAELAGFFGDAFSKLLPYLAGLSESPVAPLFAVYHGAPTEQGVDVEVCVPTGALLAGSGEIKASELPGGDFASTIHAGPYERISSVYEDIMKWMAENGYRPSGPSREVYIVGAGQANPADYITEVLFPIAKT</sequence>
<dbReference type="PANTHER" id="PTHR40055:SF1">
    <property type="entry name" value="TRANSCRIPTIONAL REGULATOR YGIV-RELATED"/>
    <property type="match status" value="1"/>
</dbReference>
<dbReference type="SMART" id="SM00871">
    <property type="entry name" value="AraC_E_bind"/>
    <property type="match status" value="1"/>
</dbReference>
<dbReference type="EMBL" id="PHEX01000005">
    <property type="protein sequence ID" value="PKQ28770.1"/>
    <property type="molecule type" value="Genomic_DNA"/>
</dbReference>
<comment type="caution">
    <text evidence="2">The sequence shown here is derived from an EMBL/GenBank/DDBJ whole genome shotgun (WGS) entry which is preliminary data.</text>
</comment>
<evidence type="ECO:0000259" key="1">
    <source>
        <dbReference type="SMART" id="SM00871"/>
    </source>
</evidence>
<feature type="domain" description="AraC effector-binding" evidence="1">
    <location>
        <begin position="3"/>
        <end position="153"/>
    </location>
</feature>
<dbReference type="Pfam" id="PF06445">
    <property type="entry name" value="GyrI-like"/>
    <property type="match status" value="1"/>
</dbReference>
<dbReference type="SUPFAM" id="SSF55136">
    <property type="entry name" value="Probable bacterial effector-binding domain"/>
    <property type="match status" value="1"/>
</dbReference>
<evidence type="ECO:0000313" key="2">
    <source>
        <dbReference type="EMBL" id="PKQ28770.1"/>
    </source>
</evidence>
<protein>
    <recommendedName>
        <fullName evidence="1">AraC effector-binding domain-containing protein</fullName>
    </recommendedName>
</protein>
<gene>
    <name evidence="2" type="ORF">CVT63_00940</name>
</gene>
<dbReference type="InterPro" id="IPR010499">
    <property type="entry name" value="AraC_E-bd"/>
</dbReference>
<name>A0A2N3G7S3_9ACTN</name>
<organism evidence="2 3">
    <name type="scientific">Candidatus Anoxymicrobium japonicum</name>
    <dbReference type="NCBI Taxonomy" id="2013648"/>
    <lineage>
        <taxon>Bacteria</taxon>
        <taxon>Bacillati</taxon>
        <taxon>Actinomycetota</taxon>
        <taxon>Candidatus Geothermincolia</taxon>
        <taxon>Candidatus Geothermincolales</taxon>
        <taxon>Candidatus Anoxymicrobiaceae</taxon>
        <taxon>Candidatus Anoxymicrobium</taxon>
    </lineage>
</organism>
<accession>A0A2N3G7S3</accession>
<dbReference type="Proteomes" id="UP000233654">
    <property type="component" value="Unassembled WGS sequence"/>
</dbReference>
<evidence type="ECO:0000313" key="3">
    <source>
        <dbReference type="Proteomes" id="UP000233654"/>
    </source>
</evidence>
<dbReference type="InterPro" id="IPR029442">
    <property type="entry name" value="GyrI-like"/>
</dbReference>
<dbReference type="AlphaFoldDB" id="A0A2N3G7S3"/>
<dbReference type="InterPro" id="IPR050908">
    <property type="entry name" value="SmbC-like"/>
</dbReference>
<dbReference type="PANTHER" id="PTHR40055">
    <property type="entry name" value="TRANSCRIPTIONAL REGULATOR YGIV-RELATED"/>
    <property type="match status" value="1"/>
</dbReference>
<proteinExistence type="predicted"/>
<reference evidence="2 3" key="1">
    <citation type="journal article" date="2017" name="ISME J.">
        <title>Potential for microbial H2 and metal transformations associated with novel bacteria and archaea in deep terrestrial subsurface sediments.</title>
        <authorList>
            <person name="Hernsdorf A.W."/>
            <person name="Amano Y."/>
            <person name="Miyakawa K."/>
            <person name="Ise K."/>
            <person name="Suzuki Y."/>
            <person name="Anantharaman K."/>
            <person name="Probst A."/>
            <person name="Burstein D."/>
            <person name="Thomas B.C."/>
            <person name="Banfield J.F."/>
        </authorList>
    </citation>
    <scope>NUCLEOTIDE SEQUENCE [LARGE SCALE GENOMIC DNA]</scope>
    <source>
        <strain evidence="2">HGW-Actinobacteria-3</strain>
    </source>
</reference>